<dbReference type="InterPro" id="IPR036047">
    <property type="entry name" value="F-box-like_dom_sf"/>
</dbReference>
<proteinExistence type="predicted"/>
<dbReference type="Pfam" id="PF12937">
    <property type="entry name" value="F-box-like"/>
    <property type="match status" value="1"/>
</dbReference>
<evidence type="ECO:0000313" key="3">
    <source>
        <dbReference type="EMBL" id="KAF6023951.1"/>
    </source>
</evidence>
<dbReference type="OrthoDB" id="3219396at2759"/>
<dbReference type="SMART" id="SM00256">
    <property type="entry name" value="FBOX"/>
    <property type="match status" value="1"/>
</dbReference>
<evidence type="ECO:0000259" key="2">
    <source>
        <dbReference type="PROSITE" id="PS50181"/>
    </source>
</evidence>
<dbReference type="SUPFAM" id="SSF81383">
    <property type="entry name" value="F-box domain"/>
    <property type="match status" value="1"/>
</dbReference>
<evidence type="ECO:0000256" key="1">
    <source>
        <dbReference type="SAM" id="MobiDB-lite"/>
    </source>
</evidence>
<gene>
    <name evidence="3" type="ORF">EB796_017736</name>
</gene>
<name>A0A7J7JEB9_BUGNE</name>
<dbReference type="PROSITE" id="PS50181">
    <property type="entry name" value="FBOX"/>
    <property type="match status" value="1"/>
</dbReference>
<organism evidence="3 4">
    <name type="scientific">Bugula neritina</name>
    <name type="common">Brown bryozoan</name>
    <name type="synonym">Sertularia neritina</name>
    <dbReference type="NCBI Taxonomy" id="10212"/>
    <lineage>
        <taxon>Eukaryota</taxon>
        <taxon>Metazoa</taxon>
        <taxon>Spiralia</taxon>
        <taxon>Lophotrochozoa</taxon>
        <taxon>Bryozoa</taxon>
        <taxon>Gymnolaemata</taxon>
        <taxon>Cheilostomatida</taxon>
        <taxon>Flustrina</taxon>
        <taxon>Buguloidea</taxon>
        <taxon>Bugulidae</taxon>
        <taxon>Bugula</taxon>
    </lineage>
</organism>
<feature type="compositionally biased region" description="Basic and acidic residues" evidence="1">
    <location>
        <begin position="188"/>
        <end position="213"/>
    </location>
</feature>
<feature type="domain" description="F-box" evidence="2">
    <location>
        <begin position="101"/>
        <end position="147"/>
    </location>
</feature>
<sequence>MDAYSDISSRWTDEEGNLFEYSAQAPPPSKDFCQVVVTLSQVIFRWWKITHRNSESQRLRPGEIKECHEDFLLDDRTQNMILLAFGQSTLDYIINLCHGHVDCLPRLPESVIKKILLNVELEDIARVSLLNKFFHKICNDDDLWKSLFGSATTITDDLEDLAKDQGWKKLFFSNKLQIQMQLQRKRKTEAEKTPKEEGKKFAHNYHDEVLSKH</sequence>
<feature type="region of interest" description="Disordered" evidence="1">
    <location>
        <begin position="183"/>
        <end position="213"/>
    </location>
</feature>
<dbReference type="Gene3D" id="1.20.1280.50">
    <property type="match status" value="1"/>
</dbReference>
<evidence type="ECO:0000313" key="4">
    <source>
        <dbReference type="Proteomes" id="UP000593567"/>
    </source>
</evidence>
<reference evidence="3" key="1">
    <citation type="submission" date="2020-06" db="EMBL/GenBank/DDBJ databases">
        <title>Draft genome of Bugula neritina, a colonial animal packing powerful symbionts and potential medicines.</title>
        <authorList>
            <person name="Rayko M."/>
        </authorList>
    </citation>
    <scope>NUCLEOTIDE SEQUENCE [LARGE SCALE GENOMIC DNA]</scope>
    <source>
        <strain evidence="3">Kwan_BN1</strain>
    </source>
</reference>
<keyword evidence="4" id="KW-1185">Reference proteome</keyword>
<dbReference type="AlphaFoldDB" id="A0A7J7JEB9"/>
<dbReference type="InterPro" id="IPR001810">
    <property type="entry name" value="F-box_dom"/>
</dbReference>
<dbReference type="Proteomes" id="UP000593567">
    <property type="component" value="Unassembled WGS sequence"/>
</dbReference>
<accession>A0A7J7JEB9</accession>
<protein>
    <submittedName>
        <fullName evidence="3">FBXO36</fullName>
    </submittedName>
</protein>
<comment type="caution">
    <text evidence="3">The sequence shown here is derived from an EMBL/GenBank/DDBJ whole genome shotgun (WGS) entry which is preliminary data.</text>
</comment>
<dbReference type="EMBL" id="VXIV02002642">
    <property type="protein sequence ID" value="KAF6023951.1"/>
    <property type="molecule type" value="Genomic_DNA"/>
</dbReference>